<reference evidence="2 3" key="1">
    <citation type="submission" date="2021-01" db="EMBL/GenBank/DDBJ databases">
        <title>Whole genome shotgun sequence of Plantactinospora mayteni NBRC 109088.</title>
        <authorList>
            <person name="Komaki H."/>
            <person name="Tamura T."/>
        </authorList>
    </citation>
    <scope>NUCLEOTIDE SEQUENCE [LARGE SCALE GENOMIC DNA]</scope>
    <source>
        <strain evidence="2 3">NBRC 109088</strain>
    </source>
</reference>
<gene>
    <name evidence="2" type="ORF">Pma05_44930</name>
</gene>
<dbReference type="Proteomes" id="UP000621500">
    <property type="component" value="Unassembled WGS sequence"/>
</dbReference>
<evidence type="ECO:0000256" key="1">
    <source>
        <dbReference type="SAM" id="MobiDB-lite"/>
    </source>
</evidence>
<dbReference type="RefSeq" id="WP_344919907.1">
    <property type="nucleotide sequence ID" value="NZ_BAAAZQ010000006.1"/>
</dbReference>
<evidence type="ECO:0000313" key="2">
    <source>
        <dbReference type="EMBL" id="GIG97920.1"/>
    </source>
</evidence>
<proteinExistence type="predicted"/>
<dbReference type="EMBL" id="BONX01000031">
    <property type="protein sequence ID" value="GIG97920.1"/>
    <property type="molecule type" value="Genomic_DNA"/>
</dbReference>
<organism evidence="2 3">
    <name type="scientific">Plantactinospora mayteni</name>
    <dbReference type="NCBI Taxonomy" id="566021"/>
    <lineage>
        <taxon>Bacteria</taxon>
        <taxon>Bacillati</taxon>
        <taxon>Actinomycetota</taxon>
        <taxon>Actinomycetes</taxon>
        <taxon>Micromonosporales</taxon>
        <taxon>Micromonosporaceae</taxon>
        <taxon>Plantactinospora</taxon>
    </lineage>
</organism>
<dbReference type="Gene3D" id="2.60.120.260">
    <property type="entry name" value="Galactose-binding domain-like"/>
    <property type="match status" value="1"/>
</dbReference>
<name>A0ABQ4ETI0_9ACTN</name>
<accession>A0ABQ4ETI0</accession>
<keyword evidence="3" id="KW-1185">Reference proteome</keyword>
<protein>
    <submittedName>
        <fullName evidence="2">Uncharacterized protein</fullName>
    </submittedName>
</protein>
<comment type="caution">
    <text evidence="2">The sequence shown here is derived from an EMBL/GenBank/DDBJ whole genome shotgun (WGS) entry which is preliminary data.</text>
</comment>
<evidence type="ECO:0000313" key="3">
    <source>
        <dbReference type="Proteomes" id="UP000621500"/>
    </source>
</evidence>
<feature type="compositionally biased region" description="Low complexity" evidence="1">
    <location>
        <begin position="221"/>
        <end position="230"/>
    </location>
</feature>
<sequence>MRDRELKLNSVSRYAKESPLFILEEHGHCEVPAGCGGVVLRWRDPLAGIPLRIRLYTAGECRMLLDGAEPPSARPVVPYGEHVLAFTVAEVDPGYIALMFAAVHRPAGDSHVDSTPEQTGETSILSTVDGTWRWTSTEPADDRWSGLDFDDTDWAPMEPRAGHRPPEGTGWDQAGYQVGQLAELGAVGLGVPDGTGPIWVRKTFHLAPDDATDGSVDGLPDGSLDSATGGSTDGGAAR</sequence>
<feature type="region of interest" description="Disordered" evidence="1">
    <location>
        <begin position="211"/>
        <end position="238"/>
    </location>
</feature>